<sequence>MFRAILIGLGLLAASACATPAQNYVAPSEQFSRPELDTIVTVGVGEAMLSQGNIVYLDGVNVAPSTSVSGYTFQGGFYPQTGQDENWTYHSYAYMSGGNENLGVLSKNFLMDPPQSIRASHENDRLCVITVFNVATCSNRDFDREQRAIASSNAFQQTLLYSGRIGDAISISYREFSGNVARPAFSNDVQYDLSISSEIGYRGAVIEVISATNTEITYRVIRNFN</sequence>
<dbReference type="RefSeq" id="WP_188452372.1">
    <property type="nucleotide sequence ID" value="NZ_BMFS01000008.1"/>
</dbReference>
<comment type="caution">
    <text evidence="2">The sequence shown here is derived from an EMBL/GenBank/DDBJ whole genome shotgun (WGS) entry which is preliminary data.</text>
</comment>
<evidence type="ECO:0000313" key="2">
    <source>
        <dbReference type="EMBL" id="GGH03113.1"/>
    </source>
</evidence>
<dbReference type="PROSITE" id="PS51257">
    <property type="entry name" value="PROKAR_LIPOPROTEIN"/>
    <property type="match status" value="1"/>
</dbReference>
<gene>
    <name evidence="2" type="ORF">GCM10007420_19280</name>
</gene>
<feature type="signal peptide" evidence="1">
    <location>
        <begin position="1"/>
        <end position="18"/>
    </location>
</feature>
<name>A0ABQ1XTN8_9PROT</name>
<accession>A0ABQ1XTN8</accession>
<reference evidence="3" key="1">
    <citation type="journal article" date="2019" name="Int. J. Syst. Evol. Microbiol.">
        <title>The Global Catalogue of Microorganisms (GCM) 10K type strain sequencing project: providing services to taxonomists for standard genome sequencing and annotation.</title>
        <authorList>
            <consortium name="The Broad Institute Genomics Platform"/>
            <consortium name="The Broad Institute Genome Sequencing Center for Infectious Disease"/>
            <person name="Wu L."/>
            <person name="Ma J."/>
        </authorList>
    </citation>
    <scope>NUCLEOTIDE SEQUENCE [LARGE SCALE GENOMIC DNA]</scope>
    <source>
        <strain evidence="3">CGMCC 1.12766</strain>
    </source>
</reference>
<feature type="chain" id="PRO_5046107839" evidence="1">
    <location>
        <begin position="19"/>
        <end position="225"/>
    </location>
</feature>
<evidence type="ECO:0000256" key="1">
    <source>
        <dbReference type="SAM" id="SignalP"/>
    </source>
</evidence>
<dbReference type="EMBL" id="BMFS01000008">
    <property type="protein sequence ID" value="GGH03113.1"/>
    <property type="molecule type" value="Genomic_DNA"/>
</dbReference>
<keyword evidence="3" id="KW-1185">Reference proteome</keyword>
<dbReference type="Proteomes" id="UP000648722">
    <property type="component" value="Unassembled WGS sequence"/>
</dbReference>
<evidence type="ECO:0000313" key="3">
    <source>
        <dbReference type="Proteomes" id="UP000648722"/>
    </source>
</evidence>
<organism evidence="2 3">
    <name type="scientific">Glycocaulis albus</name>
    <dbReference type="NCBI Taxonomy" id="1382801"/>
    <lineage>
        <taxon>Bacteria</taxon>
        <taxon>Pseudomonadati</taxon>
        <taxon>Pseudomonadota</taxon>
        <taxon>Alphaproteobacteria</taxon>
        <taxon>Maricaulales</taxon>
        <taxon>Maricaulaceae</taxon>
        <taxon>Glycocaulis</taxon>
    </lineage>
</organism>
<keyword evidence="1" id="KW-0732">Signal</keyword>
<proteinExistence type="predicted"/>
<protein>
    <submittedName>
        <fullName evidence="2">Uncharacterized protein</fullName>
    </submittedName>
</protein>